<evidence type="ECO:0000313" key="2">
    <source>
        <dbReference type="EMBL" id="MDM8563519.1"/>
    </source>
</evidence>
<dbReference type="PANTHER" id="PTHR11060:SF0">
    <property type="entry name" value="PROTEIN MEMO1"/>
    <property type="match status" value="1"/>
</dbReference>
<gene>
    <name evidence="2" type="primary">amrB</name>
    <name evidence="2" type="ORF">QUF54_09215</name>
</gene>
<accession>A0ABT7VVB2</accession>
<dbReference type="InterPro" id="IPR002737">
    <property type="entry name" value="MEMO1_fam"/>
</dbReference>
<evidence type="ECO:0000313" key="3">
    <source>
        <dbReference type="Proteomes" id="UP001171945"/>
    </source>
</evidence>
<dbReference type="Gene3D" id="3.40.830.10">
    <property type="entry name" value="LigB-like"/>
    <property type="match status" value="1"/>
</dbReference>
<feature type="non-terminal residue" evidence="2">
    <location>
        <position position="78"/>
    </location>
</feature>
<reference evidence="2" key="1">
    <citation type="submission" date="2023-06" db="EMBL/GenBank/DDBJ databases">
        <title>Uncultivated large filamentous bacteria from sulfidic sediments reveal new species and different genomic features in energy metabolism and defense.</title>
        <authorList>
            <person name="Fonseca A."/>
        </authorList>
    </citation>
    <scope>NUCLEOTIDE SEQUENCE</scope>
    <source>
        <strain evidence="2">HSG4</strain>
    </source>
</reference>
<organism evidence="2 3">
    <name type="scientific">Candidatus Marithioploca araucensis</name>
    <dbReference type="NCBI Taxonomy" id="70273"/>
    <lineage>
        <taxon>Bacteria</taxon>
        <taxon>Pseudomonadati</taxon>
        <taxon>Pseudomonadota</taxon>
        <taxon>Gammaproteobacteria</taxon>
        <taxon>Thiotrichales</taxon>
        <taxon>Thiotrichaceae</taxon>
        <taxon>Candidatus Marithioploca</taxon>
    </lineage>
</organism>
<proteinExistence type="inferred from homology"/>
<comment type="caution">
    <text evidence="2">The sequence shown here is derived from an EMBL/GenBank/DDBJ whole genome shotgun (WGS) entry which is preliminary data.</text>
</comment>
<dbReference type="PANTHER" id="PTHR11060">
    <property type="entry name" value="PROTEIN MEMO1"/>
    <property type="match status" value="1"/>
</dbReference>
<dbReference type="EMBL" id="JAUCGM010000690">
    <property type="protein sequence ID" value="MDM8563519.1"/>
    <property type="molecule type" value="Genomic_DNA"/>
</dbReference>
<dbReference type="Pfam" id="PF01875">
    <property type="entry name" value="Memo"/>
    <property type="match status" value="1"/>
</dbReference>
<dbReference type="NCBIfam" id="TIGR04336">
    <property type="entry name" value="AmmeMemoSam_B"/>
    <property type="match status" value="1"/>
</dbReference>
<keyword evidence="3" id="KW-1185">Reference proteome</keyword>
<name>A0ABT7VVB2_9GAMM</name>
<comment type="similarity">
    <text evidence="1">Belongs to the MEMO1 family.</text>
</comment>
<dbReference type="Proteomes" id="UP001171945">
    <property type="component" value="Unassembled WGS sequence"/>
</dbReference>
<protein>
    <submittedName>
        <fullName evidence="2">AmmeMemoRadiSam system protein B</fullName>
    </submittedName>
</protein>
<sequence length="78" mass="8464">MNTIRTPAVAGMFYPDNPDELRTMVRKFLSETKVSTEPVPKAIIAPHAGYIYSGPIAASVYARLAPAHHTITKVVLLG</sequence>
<evidence type="ECO:0000256" key="1">
    <source>
        <dbReference type="ARBA" id="ARBA00006315"/>
    </source>
</evidence>